<gene>
    <name evidence="3" type="ORF">ACH49_08370</name>
</gene>
<sequence length="127" mass="13600">MDRVTRAELSGRGARGESTATVAARVRAARERAGARLAGTPWRSNSEVPGRELRRRWPAAPGAMDEAERSLERGVLTARGLDRVLRVAWTVADLAGHDRPDATDVALALQLRTGVPRGVPMAIGARA</sequence>
<dbReference type="InterPro" id="IPR025158">
    <property type="entry name" value="Mg_chelat-rel_C"/>
</dbReference>
<organism evidence="3 4">
    <name type="scientific">Streptomyces leeuwenhoekii</name>
    <dbReference type="NCBI Taxonomy" id="1437453"/>
    <lineage>
        <taxon>Bacteria</taxon>
        <taxon>Bacillati</taxon>
        <taxon>Actinomycetota</taxon>
        <taxon>Actinomycetes</taxon>
        <taxon>Kitasatosporales</taxon>
        <taxon>Streptomycetaceae</taxon>
        <taxon>Streptomyces</taxon>
    </lineage>
</organism>
<feature type="region of interest" description="Disordered" evidence="1">
    <location>
        <begin position="1"/>
        <end position="22"/>
    </location>
</feature>
<reference evidence="3 4" key="1">
    <citation type="submission" date="2015-06" db="EMBL/GenBank/DDBJ databases">
        <title>Draft genome sequence of Streptomyces leeuwenhoekii C58, which produces the novel lasso peptide, chaxapeptin.</title>
        <authorList>
            <person name="Yi Y."/>
            <person name="Hai D."/>
            <person name="Jaspars M."/>
            <person name="Sheng H."/>
            <person name="Rateb M.E."/>
            <person name="Bull A."/>
            <person name="Goodfellow M."/>
            <person name="Asenjo J.A."/>
            <person name="Ebel R."/>
        </authorList>
    </citation>
    <scope>NUCLEOTIDE SEQUENCE [LARGE SCALE GENOMIC DNA]</scope>
    <source>
        <strain evidence="3 4">C58</strain>
    </source>
</reference>
<evidence type="ECO:0000256" key="1">
    <source>
        <dbReference type="SAM" id="MobiDB-lite"/>
    </source>
</evidence>
<name>A0ABR5I1U6_STRLW</name>
<keyword evidence="4" id="KW-1185">Reference proteome</keyword>
<comment type="caution">
    <text evidence="3">The sequence shown here is derived from an EMBL/GenBank/DDBJ whole genome shotgun (WGS) entry which is preliminary data.</text>
</comment>
<accession>A0ABR5I1U6</accession>
<dbReference type="Proteomes" id="UP000037274">
    <property type="component" value="Unassembled WGS sequence"/>
</dbReference>
<protein>
    <recommendedName>
        <fullName evidence="2">Mg chelatase-related protein C-terminal domain-containing protein</fullName>
    </recommendedName>
</protein>
<evidence type="ECO:0000313" key="3">
    <source>
        <dbReference type="EMBL" id="KMS80285.1"/>
    </source>
</evidence>
<dbReference type="EMBL" id="LFEH01000022">
    <property type="protein sequence ID" value="KMS80285.1"/>
    <property type="molecule type" value="Genomic_DNA"/>
</dbReference>
<evidence type="ECO:0000259" key="2">
    <source>
        <dbReference type="Pfam" id="PF13335"/>
    </source>
</evidence>
<proteinExistence type="predicted"/>
<dbReference type="Pfam" id="PF13335">
    <property type="entry name" value="Mg_chelatase_C"/>
    <property type="match status" value="1"/>
</dbReference>
<evidence type="ECO:0000313" key="4">
    <source>
        <dbReference type="Proteomes" id="UP000037274"/>
    </source>
</evidence>
<feature type="domain" description="Mg chelatase-related protein C-terminal" evidence="2">
    <location>
        <begin position="16"/>
        <end position="112"/>
    </location>
</feature>